<dbReference type="GO" id="GO:0005524">
    <property type="term" value="F:ATP binding"/>
    <property type="evidence" value="ECO:0007669"/>
    <property type="project" value="UniProtKB-KW"/>
</dbReference>
<dbReference type="InterPro" id="IPR022192">
    <property type="entry name" value="SUV3_C"/>
</dbReference>
<dbReference type="PANTHER" id="PTHR12131:SF1">
    <property type="entry name" value="ATP-DEPENDENT RNA HELICASE SUPV3L1, MITOCHONDRIAL-RELATED"/>
    <property type="match status" value="1"/>
</dbReference>
<dbReference type="Proteomes" id="UP000015241">
    <property type="component" value="Unassembled WGS sequence"/>
</dbReference>
<dbReference type="Gene3D" id="3.40.50.300">
    <property type="entry name" value="P-loop containing nucleotide triphosphate hydrolases"/>
    <property type="match status" value="3"/>
</dbReference>
<name>S8E4S6_FOMSC</name>
<keyword evidence="1" id="KW-0547">Nucleotide-binding</keyword>
<dbReference type="PANTHER" id="PTHR12131">
    <property type="entry name" value="ATP-DEPENDENT RNA AND DNA HELICASE"/>
    <property type="match status" value="1"/>
</dbReference>
<dbReference type="FunCoup" id="S8E4S6">
    <property type="interactions" value="340"/>
</dbReference>
<sequence length="585" mass="64546">MHVGPTNSGKTHNALRALAAARTGAYAGPLRLLAHEIWERLNKGQIIPAGVDVTKEEVDEDPEINFDVGPQPVIRKDVDKRYARPCNMVTGEEQKIVDLNATLISCTVEMLPVGRRFDVAVIDEIQLLGDSDRGGAWLRALLAVNAEEVHLCGEETAVPLVRSLLGATGDEIVVNRYERLTPLRVEDESLKGDLTKVKKGDCLVAFSRKQVFAMRKRIEQLNGVRCAVAYGRLPPELRSEQAALFNDPDSGYDVLVGTDAIGMGLNLKIKRIILKSVSKFNGVRKVPLSSSQIKQIAGRAGRYGLHGDNAGGFATTLEQSDLATLREALAEPFKPLKEARLTLFNPTYQAISKVLPRSAGVLTIADVMFYVSKLHPTCELEEMQKTRKLFSFLTELQGDLTVSDQMVLQLAPAPTADLATQHALRVAARMYSENLRVKLMDLLKNANLLGDYKEAVHVVARRKEGWNYQGALDALETTHKVIVMYLWLSYRLPVGFMDQEEAFKLRDSVEKAMQDCLELISAVEGNQKKHKKPVVSGEKVAFKTRAQVYAEAVQRRAQNAQAASQPTYAQPHSGAKADKPSTATQ</sequence>
<evidence type="ECO:0000256" key="2">
    <source>
        <dbReference type="ARBA" id="ARBA00022801"/>
    </source>
</evidence>
<dbReference type="GO" id="GO:0000965">
    <property type="term" value="P:mitochondrial RNA 3'-end processing"/>
    <property type="evidence" value="ECO:0007669"/>
    <property type="project" value="TreeGrafter"/>
</dbReference>
<evidence type="ECO:0000313" key="7">
    <source>
        <dbReference type="EMBL" id="EPS98383.1"/>
    </source>
</evidence>
<dbReference type="Pfam" id="PF22527">
    <property type="entry name" value="DEXQc_Suv3"/>
    <property type="match status" value="2"/>
</dbReference>
<feature type="domain" description="Helicase C-terminal" evidence="6">
    <location>
        <begin position="189"/>
        <end position="344"/>
    </location>
</feature>
<evidence type="ECO:0000256" key="4">
    <source>
        <dbReference type="ARBA" id="ARBA00022840"/>
    </source>
</evidence>
<dbReference type="InterPro" id="IPR055206">
    <property type="entry name" value="DEXQc_SUV3"/>
</dbReference>
<accession>S8E4S6</accession>
<evidence type="ECO:0000313" key="8">
    <source>
        <dbReference type="Proteomes" id="UP000015241"/>
    </source>
</evidence>
<dbReference type="EMBL" id="KE504166">
    <property type="protein sequence ID" value="EPS98383.1"/>
    <property type="molecule type" value="Genomic_DNA"/>
</dbReference>
<organism evidence="7 8">
    <name type="scientific">Fomitopsis schrenkii</name>
    <name type="common">Brown rot fungus</name>
    <dbReference type="NCBI Taxonomy" id="2126942"/>
    <lineage>
        <taxon>Eukaryota</taxon>
        <taxon>Fungi</taxon>
        <taxon>Dikarya</taxon>
        <taxon>Basidiomycota</taxon>
        <taxon>Agaricomycotina</taxon>
        <taxon>Agaricomycetes</taxon>
        <taxon>Polyporales</taxon>
        <taxon>Fomitopsis</taxon>
    </lineage>
</organism>
<dbReference type="AlphaFoldDB" id="S8E4S6"/>
<dbReference type="GO" id="GO:0016787">
    <property type="term" value="F:hydrolase activity"/>
    <property type="evidence" value="ECO:0007669"/>
    <property type="project" value="UniProtKB-KW"/>
</dbReference>
<proteinExistence type="predicted"/>
<evidence type="ECO:0000256" key="3">
    <source>
        <dbReference type="ARBA" id="ARBA00022806"/>
    </source>
</evidence>
<gene>
    <name evidence="7" type="ORF">FOMPIDRAFT_1148954</name>
</gene>
<dbReference type="SUPFAM" id="SSF52540">
    <property type="entry name" value="P-loop containing nucleoside triphosphate hydrolases"/>
    <property type="match status" value="1"/>
</dbReference>
<keyword evidence="4" id="KW-0067">ATP-binding</keyword>
<dbReference type="GO" id="GO:0045025">
    <property type="term" value="C:mitochondrial degradosome"/>
    <property type="evidence" value="ECO:0007669"/>
    <property type="project" value="TreeGrafter"/>
</dbReference>
<keyword evidence="2" id="KW-0378">Hydrolase</keyword>
<keyword evidence="8" id="KW-1185">Reference proteome</keyword>
<dbReference type="GO" id="GO:0004386">
    <property type="term" value="F:helicase activity"/>
    <property type="evidence" value="ECO:0007669"/>
    <property type="project" value="UniProtKB-KW"/>
</dbReference>
<dbReference type="Gene3D" id="1.20.272.40">
    <property type="match status" value="1"/>
</dbReference>
<reference evidence="7 8" key="1">
    <citation type="journal article" date="2012" name="Science">
        <title>The Paleozoic origin of enzymatic lignin decomposition reconstructed from 31 fungal genomes.</title>
        <authorList>
            <person name="Floudas D."/>
            <person name="Binder M."/>
            <person name="Riley R."/>
            <person name="Barry K."/>
            <person name="Blanchette R.A."/>
            <person name="Henrissat B."/>
            <person name="Martinez A.T."/>
            <person name="Otillar R."/>
            <person name="Spatafora J.W."/>
            <person name="Yadav J.S."/>
            <person name="Aerts A."/>
            <person name="Benoit I."/>
            <person name="Boyd A."/>
            <person name="Carlson A."/>
            <person name="Copeland A."/>
            <person name="Coutinho P.M."/>
            <person name="de Vries R.P."/>
            <person name="Ferreira P."/>
            <person name="Findley K."/>
            <person name="Foster B."/>
            <person name="Gaskell J."/>
            <person name="Glotzer D."/>
            <person name="Gorecki P."/>
            <person name="Heitman J."/>
            <person name="Hesse C."/>
            <person name="Hori C."/>
            <person name="Igarashi K."/>
            <person name="Jurgens J.A."/>
            <person name="Kallen N."/>
            <person name="Kersten P."/>
            <person name="Kohler A."/>
            <person name="Kuees U."/>
            <person name="Kumar T.K.A."/>
            <person name="Kuo A."/>
            <person name="LaButti K."/>
            <person name="Larrondo L.F."/>
            <person name="Lindquist E."/>
            <person name="Ling A."/>
            <person name="Lombard V."/>
            <person name="Lucas S."/>
            <person name="Lundell T."/>
            <person name="Martin R."/>
            <person name="McLaughlin D.J."/>
            <person name="Morgenstern I."/>
            <person name="Morin E."/>
            <person name="Murat C."/>
            <person name="Nagy L.G."/>
            <person name="Nolan M."/>
            <person name="Ohm R.A."/>
            <person name="Patyshakuliyeva A."/>
            <person name="Rokas A."/>
            <person name="Ruiz-Duenas F.J."/>
            <person name="Sabat G."/>
            <person name="Salamov A."/>
            <person name="Samejima M."/>
            <person name="Schmutz J."/>
            <person name="Slot J.C."/>
            <person name="St John F."/>
            <person name="Stenlid J."/>
            <person name="Sun H."/>
            <person name="Sun S."/>
            <person name="Syed K."/>
            <person name="Tsang A."/>
            <person name="Wiebenga A."/>
            <person name="Young D."/>
            <person name="Pisabarro A."/>
            <person name="Eastwood D.C."/>
            <person name="Martin F."/>
            <person name="Cullen D."/>
            <person name="Grigoriev I.V."/>
            <person name="Hibbett D.S."/>
        </authorList>
    </citation>
    <scope>NUCLEOTIDE SEQUENCE</scope>
    <source>
        <strain evidence="8">FP-58527</strain>
    </source>
</reference>
<dbReference type="OrthoDB" id="6692397at2759"/>
<feature type="region of interest" description="Disordered" evidence="5">
    <location>
        <begin position="555"/>
        <end position="585"/>
    </location>
</feature>
<dbReference type="InterPro" id="IPR027417">
    <property type="entry name" value="P-loop_NTPase"/>
</dbReference>
<dbReference type="FunFam" id="3.40.50.300:FF:000957">
    <property type="entry name" value="ATP-dependent RNA helicase SUV3L, mitochondrial"/>
    <property type="match status" value="1"/>
</dbReference>
<dbReference type="Pfam" id="PF12513">
    <property type="entry name" value="SUV3_C"/>
    <property type="match status" value="1"/>
</dbReference>
<dbReference type="eggNOG" id="KOG0953">
    <property type="taxonomic scope" value="Eukaryota"/>
</dbReference>
<dbReference type="HOGENOM" id="CLU_010647_2_0_1"/>
<dbReference type="InterPro" id="IPR001650">
    <property type="entry name" value="Helicase_C-like"/>
</dbReference>
<dbReference type="Gene3D" id="1.20.58.1080">
    <property type="match status" value="1"/>
</dbReference>
<dbReference type="PROSITE" id="PS51194">
    <property type="entry name" value="HELICASE_CTER"/>
    <property type="match status" value="1"/>
</dbReference>
<dbReference type="CDD" id="cd18805">
    <property type="entry name" value="SF2_C_suv3"/>
    <property type="match status" value="1"/>
</dbReference>
<protein>
    <recommendedName>
        <fullName evidence="6">Helicase C-terminal domain-containing protein</fullName>
    </recommendedName>
</protein>
<evidence type="ECO:0000256" key="1">
    <source>
        <dbReference type="ARBA" id="ARBA00022741"/>
    </source>
</evidence>
<dbReference type="Pfam" id="PF00271">
    <property type="entry name" value="Helicase_C"/>
    <property type="match status" value="1"/>
</dbReference>
<feature type="compositionally biased region" description="Low complexity" evidence="5">
    <location>
        <begin position="555"/>
        <end position="565"/>
    </location>
</feature>
<dbReference type="InterPro" id="IPR050699">
    <property type="entry name" value="RNA-DNA_Helicase"/>
</dbReference>
<evidence type="ECO:0000259" key="6">
    <source>
        <dbReference type="PROSITE" id="PS51194"/>
    </source>
</evidence>
<keyword evidence="3" id="KW-0347">Helicase</keyword>
<dbReference type="STRING" id="743788.S8E4S6"/>
<dbReference type="SMART" id="SM00490">
    <property type="entry name" value="HELICc"/>
    <property type="match status" value="1"/>
</dbReference>
<evidence type="ECO:0000256" key="5">
    <source>
        <dbReference type="SAM" id="MobiDB-lite"/>
    </source>
</evidence>
<dbReference type="InParanoid" id="S8E4S6"/>